<feature type="transmembrane region" description="Helical" evidence="2">
    <location>
        <begin position="24"/>
        <end position="52"/>
    </location>
</feature>
<reference evidence="4 5" key="1">
    <citation type="journal article" date="2016" name="Eur. J. Clin. Microbiol. Infect. Dis.">
        <title>Whole genome sequencing as a tool for phylogenetic analysis of clinical strains of Mitis group streptococci.</title>
        <authorList>
            <person name="Rasmussen L.H."/>
            <person name="Dargis R."/>
            <person name="Hojholt K."/>
            <person name="Christensen J.J."/>
            <person name="Skovgaard O."/>
            <person name="Justesen U.S."/>
            <person name="Rosenvinge F.S."/>
            <person name="Moser C."/>
            <person name="Lukjancenko O."/>
            <person name="Rasmussen S."/>
            <person name="Nielsen X.C."/>
        </authorList>
    </citation>
    <scope>NUCLEOTIDE SEQUENCE [LARGE SCALE GENOMIC DNA]</scope>
    <source>
        <strain evidence="4 5">RH_17439_08</strain>
    </source>
</reference>
<dbReference type="GO" id="GO:0080120">
    <property type="term" value="P:CAAX-box protein maturation"/>
    <property type="evidence" value="ECO:0007669"/>
    <property type="project" value="UniProtKB-ARBA"/>
</dbReference>
<comment type="similarity">
    <text evidence="1">Belongs to the UPF0177 family.</text>
</comment>
<feature type="transmembrane region" description="Helical" evidence="2">
    <location>
        <begin position="191"/>
        <end position="210"/>
    </location>
</feature>
<organism evidence="4 5">
    <name type="scientific">Streptococcus mitis</name>
    <dbReference type="NCBI Taxonomy" id="28037"/>
    <lineage>
        <taxon>Bacteria</taxon>
        <taxon>Bacillati</taxon>
        <taxon>Bacillota</taxon>
        <taxon>Bacilli</taxon>
        <taxon>Lactobacillales</taxon>
        <taxon>Streptococcaceae</taxon>
        <taxon>Streptococcus</taxon>
        <taxon>Streptococcus mitis group</taxon>
    </lineage>
</organism>
<keyword evidence="4" id="KW-0378">Hydrolase</keyword>
<dbReference type="PANTHER" id="PTHR39430:SF1">
    <property type="entry name" value="PROTEASE"/>
    <property type="match status" value="1"/>
</dbReference>
<feature type="transmembrane region" description="Helical" evidence="2">
    <location>
        <begin position="281"/>
        <end position="308"/>
    </location>
</feature>
<dbReference type="GO" id="GO:0008237">
    <property type="term" value="F:metallopeptidase activity"/>
    <property type="evidence" value="ECO:0007669"/>
    <property type="project" value="UniProtKB-KW"/>
</dbReference>
<dbReference type="Proteomes" id="UP000193367">
    <property type="component" value="Unassembled WGS sequence"/>
</dbReference>
<evidence type="ECO:0000259" key="3">
    <source>
        <dbReference type="Pfam" id="PF02517"/>
    </source>
</evidence>
<keyword evidence="2" id="KW-1133">Transmembrane helix</keyword>
<dbReference type="PANTHER" id="PTHR39430">
    <property type="entry name" value="MEMBRANE-ASSOCIATED PROTEASE-RELATED"/>
    <property type="match status" value="1"/>
</dbReference>
<evidence type="ECO:0000313" key="5">
    <source>
        <dbReference type="Proteomes" id="UP000193367"/>
    </source>
</evidence>
<keyword evidence="4" id="KW-0645">Protease</keyword>
<dbReference type="RefSeq" id="WP_084865498.1">
    <property type="nucleotide sequence ID" value="NZ_JAJNSB010000005.1"/>
</dbReference>
<feature type="transmembrane region" description="Helical" evidence="2">
    <location>
        <begin position="239"/>
        <end position="261"/>
    </location>
</feature>
<dbReference type="Pfam" id="PF02517">
    <property type="entry name" value="Rce1-like"/>
    <property type="match status" value="1"/>
</dbReference>
<feature type="transmembrane region" description="Helical" evidence="2">
    <location>
        <begin position="118"/>
        <end position="141"/>
    </location>
</feature>
<evidence type="ECO:0000256" key="2">
    <source>
        <dbReference type="SAM" id="Phobius"/>
    </source>
</evidence>
<sequence>MKNKRIFKDFQTSKMSLNIYTSPLLAFAFVFIGEFVAYTLYGISLLALIGLARNFGETGQNLATYLQTLQQSLMDKTSDFHLILGLLAFGFILNTVFRWTRKVEKRSIRTLGFYRENFLSSLLKGFGLGLALFLLTLLGLVALGQYRFESIHLNPYSLAFVIFTIPFWILQGTTEEVVARAWLLPQLASRTNLKLAVVISSIFFTLLHMGNSGLTPLSLVNLFLFGVAMALYLLKTDTVWGVAGIHGAWNFAQGNLFGILVSGQPSGTSLMTFLPQGNQDWLSGGSFGIEGSIMTSLVLLLLIVYLAYQLKKENERM</sequence>
<dbReference type="AlphaFoldDB" id="A0A1X1K2F3"/>
<dbReference type="GO" id="GO:0004175">
    <property type="term" value="F:endopeptidase activity"/>
    <property type="evidence" value="ECO:0007669"/>
    <property type="project" value="UniProtKB-ARBA"/>
</dbReference>
<dbReference type="InterPro" id="IPR003675">
    <property type="entry name" value="Rce1/LyrA-like_dom"/>
</dbReference>
<evidence type="ECO:0000256" key="1">
    <source>
        <dbReference type="ARBA" id="ARBA00009067"/>
    </source>
</evidence>
<feature type="transmembrane region" description="Helical" evidence="2">
    <location>
        <begin position="153"/>
        <end position="170"/>
    </location>
</feature>
<gene>
    <name evidence="4" type="ORF">B7698_09495</name>
</gene>
<feature type="transmembrane region" description="Helical" evidence="2">
    <location>
        <begin position="80"/>
        <end position="97"/>
    </location>
</feature>
<keyword evidence="2" id="KW-0812">Transmembrane</keyword>
<dbReference type="GO" id="GO:0006508">
    <property type="term" value="P:proteolysis"/>
    <property type="evidence" value="ECO:0007669"/>
    <property type="project" value="UniProtKB-KW"/>
</dbReference>
<accession>A0A1X1K2F3</accession>
<keyword evidence="2" id="KW-0472">Membrane</keyword>
<protein>
    <submittedName>
        <fullName evidence="4">CPBP family intramembrane metalloprotease domain-containing protein</fullName>
    </submittedName>
</protein>
<feature type="transmembrane region" description="Helical" evidence="2">
    <location>
        <begin position="216"/>
        <end position="234"/>
    </location>
</feature>
<comment type="caution">
    <text evidence="4">The sequence shown here is derived from an EMBL/GenBank/DDBJ whole genome shotgun (WGS) entry which is preliminary data.</text>
</comment>
<feature type="domain" description="CAAX prenyl protease 2/Lysostaphin resistance protein A-like" evidence="3">
    <location>
        <begin position="160"/>
        <end position="251"/>
    </location>
</feature>
<dbReference type="EMBL" id="NCVH01000033">
    <property type="protein sequence ID" value="ORO93627.1"/>
    <property type="molecule type" value="Genomic_DNA"/>
</dbReference>
<keyword evidence="4" id="KW-0482">Metalloprotease</keyword>
<proteinExistence type="inferred from homology"/>
<name>A0A1X1K2F3_STRMT</name>
<evidence type="ECO:0000313" key="4">
    <source>
        <dbReference type="EMBL" id="ORO93627.1"/>
    </source>
</evidence>